<keyword evidence="2" id="KW-0472">Membrane</keyword>
<feature type="transmembrane region" description="Helical" evidence="2">
    <location>
        <begin position="194"/>
        <end position="212"/>
    </location>
</feature>
<organism evidence="3 4">
    <name type="scientific">Butyrivibrio proteoclasticus (strain ATCC 51982 / DSM 14932 / B316)</name>
    <name type="common">Clostridium proteoclasticum</name>
    <dbReference type="NCBI Taxonomy" id="515622"/>
    <lineage>
        <taxon>Bacteria</taxon>
        <taxon>Bacillati</taxon>
        <taxon>Bacillota</taxon>
        <taxon>Clostridia</taxon>
        <taxon>Lachnospirales</taxon>
        <taxon>Lachnospiraceae</taxon>
        <taxon>Butyrivibrio</taxon>
    </lineage>
</organism>
<keyword evidence="4" id="KW-1185">Reference proteome</keyword>
<dbReference type="HOGENOM" id="CLU_638865_0_0_9"/>
<keyword evidence="3" id="KW-0614">Plasmid</keyword>
<feature type="transmembrane region" description="Helical" evidence="2">
    <location>
        <begin position="165"/>
        <end position="182"/>
    </location>
</feature>
<protein>
    <submittedName>
        <fullName evidence="3">Uncharacterized protein</fullName>
    </submittedName>
</protein>
<geneLocation type="plasmid" evidence="3 4">
    <name>pCY186</name>
</geneLocation>
<dbReference type="KEGG" id="bpb:bpr_IV065"/>
<feature type="transmembrane region" description="Helical" evidence="2">
    <location>
        <begin position="130"/>
        <end position="153"/>
    </location>
</feature>
<feature type="transmembrane region" description="Helical" evidence="2">
    <location>
        <begin position="28"/>
        <end position="49"/>
    </location>
</feature>
<evidence type="ECO:0000256" key="1">
    <source>
        <dbReference type="SAM" id="Coils"/>
    </source>
</evidence>
<dbReference type="Proteomes" id="UP000001299">
    <property type="component" value="Plasmid pCY186"/>
</dbReference>
<keyword evidence="2" id="KW-1133">Transmembrane helix</keyword>
<evidence type="ECO:0000256" key="2">
    <source>
        <dbReference type="SAM" id="Phobius"/>
    </source>
</evidence>
<reference evidence="3 4" key="1">
    <citation type="journal article" date="2010" name="PLoS ONE">
        <title>The glycobiome of the rumen bacterium Butyrivibrio proteoclasticus B316(T) highlights adaptation to a polysaccharide-rich environment.</title>
        <authorList>
            <person name="Kelly W.J."/>
            <person name="Leahy S.C."/>
            <person name="Altermann E."/>
            <person name="Yeoman C.J."/>
            <person name="Dunne J.C."/>
            <person name="Kong Z."/>
            <person name="Pacheco D.M."/>
            <person name="Li D."/>
            <person name="Noel S.J."/>
            <person name="Moon C.D."/>
            <person name="Cookson A.L."/>
            <person name="Attwood G.T."/>
        </authorList>
    </citation>
    <scope>NUCLEOTIDE SEQUENCE [LARGE SCALE GENOMIC DNA]</scope>
    <source>
        <strain evidence="4">ATCC 51982 / DSM 14932 / B316</strain>
        <plasmid evidence="4">Plasmid pCY186</plasmid>
    </source>
</reference>
<proteinExistence type="predicted"/>
<evidence type="ECO:0000313" key="4">
    <source>
        <dbReference type="Proteomes" id="UP000001299"/>
    </source>
</evidence>
<name>E0S4U8_BUTPB</name>
<feature type="coiled-coil region" evidence="1">
    <location>
        <begin position="390"/>
        <end position="427"/>
    </location>
</feature>
<keyword evidence="1" id="KW-0175">Coiled coil</keyword>
<accession>E0S4U8</accession>
<dbReference type="EMBL" id="CP001813">
    <property type="protein sequence ID" value="ADL36430.1"/>
    <property type="molecule type" value="Genomic_DNA"/>
</dbReference>
<dbReference type="AlphaFoldDB" id="E0S4U8"/>
<keyword evidence="2" id="KW-0812">Transmembrane</keyword>
<sequence>MGNEEITVTEKSEWEVWRKYLCSEKRSLRIFLIHIVISVVFIVLVYFGYKIIKVPEYKLKDIYEKAFNWAMQWVDSETKFEDLRNPIGVIIFGATLSGIIMAAFTFLINMFKSRYDTSFMSYTDQIKQNVFFIGLNILFFSIVIFMFLATNLFNVVHEVVPKFPVTLFFVIIAAFIFIFGVCKNVVTLNEGGRSDILSFLEAFFIVSLLISYPIKEGSLVWVIIYMVFMNIITLSLMFRLETIYRNDTAIYYFQTEEGINDEKNDEENNEENDEKKDGKKRKLFIHYRLDDERVVCSEKPSLKEDSQKILYSISDLCNIDIKKDTSSYDSDWKTAVAKIKVLRDENAKCKAETKAERKAKRREKIKAIPRNIANWFKSIWKKITIIGWLYGRLSKKRKALKEANSEIERLKAEVTDLKKQLEDKNNKPA</sequence>
<gene>
    <name evidence="3" type="ordered locus">bpr_IV065</name>
</gene>
<feature type="transmembrane region" description="Helical" evidence="2">
    <location>
        <begin position="218"/>
        <end position="238"/>
    </location>
</feature>
<dbReference type="eggNOG" id="ENOG5030F7B">
    <property type="taxonomic scope" value="Bacteria"/>
</dbReference>
<dbReference type="RefSeq" id="WP_013283078.1">
    <property type="nucleotide sequence ID" value="NC_014390.1"/>
</dbReference>
<evidence type="ECO:0000313" key="3">
    <source>
        <dbReference type="EMBL" id="ADL36430.1"/>
    </source>
</evidence>
<feature type="transmembrane region" description="Helical" evidence="2">
    <location>
        <begin position="87"/>
        <end position="109"/>
    </location>
</feature>